<feature type="domain" description="Phospholipid/glycerol acyltransferase" evidence="5">
    <location>
        <begin position="123"/>
        <end position="240"/>
    </location>
</feature>
<dbReference type="SMART" id="SM00563">
    <property type="entry name" value="PlsC"/>
    <property type="match status" value="1"/>
</dbReference>
<keyword evidence="4" id="KW-0472">Membrane</keyword>
<dbReference type="Pfam" id="PF01553">
    <property type="entry name" value="Acyltransferase"/>
    <property type="match status" value="1"/>
</dbReference>
<name>A0A6G0WBX3_9STRA</name>
<keyword evidence="4" id="KW-0812">Transmembrane</keyword>
<dbReference type="VEuPathDB" id="FungiDB:AeMF1_001933"/>
<evidence type="ECO:0000313" key="6">
    <source>
        <dbReference type="EMBL" id="KAF0724686.1"/>
    </source>
</evidence>
<dbReference type="EMBL" id="VJMJ01000266">
    <property type="protein sequence ID" value="KAF0724686.1"/>
    <property type="molecule type" value="Genomic_DNA"/>
</dbReference>
<dbReference type="PANTHER" id="PTHR10983">
    <property type="entry name" value="1-ACYLGLYCEROL-3-PHOSPHATE ACYLTRANSFERASE-RELATED"/>
    <property type="match status" value="1"/>
</dbReference>
<dbReference type="GO" id="GO:0003841">
    <property type="term" value="F:1-acylglycerol-3-phosphate O-acyltransferase activity"/>
    <property type="evidence" value="ECO:0007669"/>
    <property type="project" value="TreeGrafter"/>
</dbReference>
<dbReference type="CDD" id="cd07990">
    <property type="entry name" value="LPLAT_LCLAT1-like"/>
    <property type="match status" value="1"/>
</dbReference>
<dbReference type="PANTHER" id="PTHR10983:SF24">
    <property type="entry name" value="1-ACYLGLYCEROL-3-PHOSPHATE O-ACYLTRANSFERASE 3, ISOFORM E-RELATED"/>
    <property type="match status" value="1"/>
</dbReference>
<dbReference type="InterPro" id="IPR002123">
    <property type="entry name" value="Plipid/glycerol_acylTrfase"/>
</dbReference>
<evidence type="ECO:0000256" key="2">
    <source>
        <dbReference type="ARBA" id="ARBA00022679"/>
    </source>
</evidence>
<evidence type="ECO:0000313" key="7">
    <source>
        <dbReference type="Proteomes" id="UP000481153"/>
    </source>
</evidence>
<protein>
    <recommendedName>
        <fullName evidence="5">Phospholipid/glycerol acyltransferase domain-containing protein</fullName>
    </recommendedName>
</protein>
<dbReference type="SUPFAM" id="SSF69593">
    <property type="entry name" value="Glycerol-3-phosphate (1)-acyltransferase"/>
    <property type="match status" value="1"/>
</dbReference>
<comment type="similarity">
    <text evidence="1">Belongs to the 1-acyl-sn-glycerol-3-phosphate acyltransferase family.</text>
</comment>
<keyword evidence="4" id="KW-1133">Transmembrane helix</keyword>
<dbReference type="Proteomes" id="UP000481153">
    <property type="component" value="Unassembled WGS sequence"/>
</dbReference>
<feature type="transmembrane region" description="Helical" evidence="4">
    <location>
        <begin position="343"/>
        <end position="362"/>
    </location>
</feature>
<evidence type="ECO:0000256" key="1">
    <source>
        <dbReference type="ARBA" id="ARBA00008655"/>
    </source>
</evidence>
<dbReference type="InterPro" id="IPR032098">
    <property type="entry name" value="Acyltransf_C"/>
</dbReference>
<keyword evidence="3" id="KW-0012">Acyltransferase</keyword>
<proteinExistence type="inferred from homology"/>
<keyword evidence="2" id="KW-0808">Transferase</keyword>
<reference evidence="6 7" key="1">
    <citation type="submission" date="2019-07" db="EMBL/GenBank/DDBJ databases">
        <title>Genomics analysis of Aphanomyces spp. identifies a new class of oomycete effector associated with host adaptation.</title>
        <authorList>
            <person name="Gaulin E."/>
        </authorList>
    </citation>
    <scope>NUCLEOTIDE SEQUENCE [LARGE SCALE GENOMIC DNA]</scope>
    <source>
        <strain evidence="6 7">ATCC 201684</strain>
    </source>
</reference>
<organism evidence="6 7">
    <name type="scientific">Aphanomyces euteiches</name>
    <dbReference type="NCBI Taxonomy" id="100861"/>
    <lineage>
        <taxon>Eukaryota</taxon>
        <taxon>Sar</taxon>
        <taxon>Stramenopiles</taxon>
        <taxon>Oomycota</taxon>
        <taxon>Saprolegniomycetes</taxon>
        <taxon>Saprolegniales</taxon>
        <taxon>Verrucalvaceae</taxon>
        <taxon>Aphanomyces</taxon>
    </lineage>
</organism>
<sequence length="386" mass="43636">MCMHQPPAKSSDCQAKADTEKVEKAVHPRSEYEEPATVTSKAIGVLYILSLFIAALAMGYFVLVPTALVIALWSPVQAQKVYRILLGLFCAYASGVFEYLNGMDVVVTGEAGETFQFNESDRVLLISNHRTEIDWMLHWNFATKIQCHDRIMTMMKAVLKQVPVFGGVLRILGFPFVERNWTEDEATLGKLVASYHDRPYGAWLAMFPEGTALFDKTLASSQAFEAANDRPICQFVLEPRLKGFELCVAKFQPDYILDVTMAFPELRDGVRPSPLRLLRGQFPKAVHFYARRFTRDDIMAAESPAQWLQDRFADKEELLSSFYSAEKGTFADKQVAALPDAKWTFYKSLAVVVAFTALFSYVLWSWQYSWMYLAIVLGTLVATSRA</sequence>
<evidence type="ECO:0000256" key="3">
    <source>
        <dbReference type="ARBA" id="ARBA00023315"/>
    </source>
</evidence>
<evidence type="ECO:0000256" key="4">
    <source>
        <dbReference type="SAM" id="Phobius"/>
    </source>
</evidence>
<keyword evidence="7" id="KW-1185">Reference proteome</keyword>
<evidence type="ECO:0000259" key="5">
    <source>
        <dbReference type="SMART" id="SM00563"/>
    </source>
</evidence>
<accession>A0A6G0WBX3</accession>
<gene>
    <name evidence="6" type="ORF">Ae201684_016749</name>
</gene>
<dbReference type="GO" id="GO:0012505">
    <property type="term" value="C:endomembrane system"/>
    <property type="evidence" value="ECO:0007669"/>
    <property type="project" value="TreeGrafter"/>
</dbReference>
<dbReference type="AlphaFoldDB" id="A0A6G0WBX3"/>
<dbReference type="Pfam" id="PF16076">
    <property type="entry name" value="Acyltransf_C"/>
    <property type="match status" value="1"/>
</dbReference>
<feature type="transmembrane region" description="Helical" evidence="4">
    <location>
        <begin position="45"/>
        <end position="73"/>
    </location>
</feature>
<comment type="caution">
    <text evidence="6">The sequence shown here is derived from an EMBL/GenBank/DDBJ whole genome shotgun (WGS) entry which is preliminary data.</text>
</comment>